<keyword evidence="1" id="KW-1133">Transmembrane helix</keyword>
<keyword evidence="4" id="KW-1185">Reference proteome</keyword>
<dbReference type="Pfam" id="PF00487">
    <property type="entry name" value="FA_desaturase"/>
    <property type="match status" value="1"/>
</dbReference>
<dbReference type="EMBL" id="CATQJA010002173">
    <property type="protein sequence ID" value="CAJ0569874.1"/>
    <property type="molecule type" value="Genomic_DNA"/>
</dbReference>
<evidence type="ECO:0000313" key="3">
    <source>
        <dbReference type="EMBL" id="CAJ0569874.1"/>
    </source>
</evidence>
<dbReference type="PANTHER" id="PTHR32100">
    <property type="entry name" value="OMEGA-6 FATTY ACID DESATURASE, CHLOROPLASTIC"/>
    <property type="match status" value="1"/>
</dbReference>
<evidence type="ECO:0000256" key="1">
    <source>
        <dbReference type="SAM" id="Phobius"/>
    </source>
</evidence>
<feature type="non-terminal residue" evidence="3">
    <location>
        <position position="1"/>
    </location>
</feature>
<feature type="transmembrane region" description="Helical" evidence="1">
    <location>
        <begin position="261"/>
        <end position="279"/>
    </location>
</feature>
<organism evidence="3 4">
    <name type="scientific">Mesorhabditis spiculigera</name>
    <dbReference type="NCBI Taxonomy" id="96644"/>
    <lineage>
        <taxon>Eukaryota</taxon>
        <taxon>Metazoa</taxon>
        <taxon>Ecdysozoa</taxon>
        <taxon>Nematoda</taxon>
        <taxon>Chromadorea</taxon>
        <taxon>Rhabditida</taxon>
        <taxon>Rhabditina</taxon>
        <taxon>Rhabditomorpha</taxon>
        <taxon>Rhabditoidea</taxon>
        <taxon>Rhabditidae</taxon>
        <taxon>Mesorhabditinae</taxon>
        <taxon>Mesorhabditis</taxon>
    </lineage>
</organism>
<dbReference type="GO" id="GO:0016491">
    <property type="term" value="F:oxidoreductase activity"/>
    <property type="evidence" value="ECO:0007669"/>
    <property type="project" value="InterPro"/>
</dbReference>
<name>A0AA36FWX5_9BILA</name>
<keyword evidence="1" id="KW-0472">Membrane</keyword>
<dbReference type="GO" id="GO:0006629">
    <property type="term" value="P:lipid metabolic process"/>
    <property type="evidence" value="ECO:0007669"/>
    <property type="project" value="InterPro"/>
</dbReference>
<reference evidence="3" key="1">
    <citation type="submission" date="2023-06" db="EMBL/GenBank/DDBJ databases">
        <authorList>
            <person name="Delattre M."/>
        </authorList>
    </citation>
    <scope>NUCLEOTIDE SEQUENCE</scope>
    <source>
        <strain evidence="3">AF72</strain>
    </source>
</reference>
<dbReference type="Proteomes" id="UP001177023">
    <property type="component" value="Unassembled WGS sequence"/>
</dbReference>
<protein>
    <recommendedName>
        <fullName evidence="2">Fatty acid desaturase domain-containing protein</fullName>
    </recommendedName>
</protein>
<dbReference type="CDD" id="cd03507">
    <property type="entry name" value="Delta12-FADS-like"/>
    <property type="match status" value="1"/>
</dbReference>
<gene>
    <name evidence="3" type="ORF">MSPICULIGERA_LOCUS8331</name>
</gene>
<proteinExistence type="predicted"/>
<feature type="transmembrane region" description="Helical" evidence="1">
    <location>
        <begin position="231"/>
        <end position="249"/>
    </location>
</feature>
<evidence type="ECO:0000313" key="4">
    <source>
        <dbReference type="Proteomes" id="UP001177023"/>
    </source>
</evidence>
<feature type="domain" description="Fatty acid desaturase" evidence="2">
    <location>
        <begin position="131"/>
        <end position="383"/>
    </location>
</feature>
<comment type="caution">
    <text evidence="3">The sequence shown here is derived from an EMBL/GenBank/DDBJ whole genome shotgun (WGS) entry which is preliminary data.</text>
</comment>
<feature type="transmembrane region" description="Helical" evidence="1">
    <location>
        <begin position="132"/>
        <end position="150"/>
    </location>
</feature>
<dbReference type="InterPro" id="IPR012171">
    <property type="entry name" value="Fatty_acid_desaturase"/>
</dbReference>
<sequence>MFRSTDQWRFFDLPDLGPLVGMPPTAADLPTPIDEDLVSVTKDAYESFRKEKPVFEETVTAAVEKTPKELADADPLMQNIPTVGELRAVIPAECFEKSLPTSIAYMVLDFVIIAGLYKAQPYFEMFSLPGMLFWYFLMGMMGFAVFVVGHDCGHGTFSKYKWVNDIIGHICHGILLAPYWPWQKSHRLHHTYTSHLEKDHGHPWITIDLYETWNDFKRFYANNPYTALVRWYMYTVAGVTDGSHFWPFSRMFDNTTERIQCAVSGLVCIAWATAAFWYLDYSVYAWVKFYLLPVMSQGFWLTMVTYLQHQTEDIKDGTWGYVRGQLQTIDRPYGYGIDQLMHHITDGHVAHHLFFTQIPHYNLMKATHALQQKLAPLGVYRHEKSHDFLLQFYNLNRKLTSLPIQPITAAPQYGTVEGTQVCPRCGPLTFNASAISSQIFVPYLRPVDLANTVPICEVAKAVCSCGNMFIPIQLLTDVTGGMVLDLNLGSATRIVFCGLDGQWYIMQGTQPLVIKTLICYAYNPQPQAFAASPLICQPQQFPVFEQGLV</sequence>
<evidence type="ECO:0000259" key="2">
    <source>
        <dbReference type="Pfam" id="PF00487"/>
    </source>
</evidence>
<dbReference type="AlphaFoldDB" id="A0AA36FWX5"/>
<dbReference type="InterPro" id="IPR005804">
    <property type="entry name" value="FA_desaturase_dom"/>
</dbReference>
<accession>A0AA36FWX5</accession>
<keyword evidence="1" id="KW-0812">Transmembrane</keyword>